<dbReference type="Gene3D" id="3.40.50.80">
    <property type="entry name" value="Nucleotide-binding domain of ferredoxin-NADP reductase (FNR) module"/>
    <property type="match status" value="1"/>
</dbReference>
<protein>
    <submittedName>
        <fullName evidence="2">Siderophore-interacting protein</fullName>
    </submittedName>
</protein>
<feature type="domain" description="FAD-binding FR-type" evidence="1">
    <location>
        <begin position="35"/>
        <end position="162"/>
    </location>
</feature>
<keyword evidence="3" id="KW-1185">Reference proteome</keyword>
<name>A0ABP7C0W5_9PSEU</name>
<dbReference type="InterPro" id="IPR039374">
    <property type="entry name" value="SIP_fam"/>
</dbReference>
<sequence>MLGMSRYSALDRFALKAATKASELVMAPANRREVFEQFVMTVTAVTELSAHMRRVTFHAPEFASFELTGPDEYFGLMVATGRELVMPADDRINVRSALRAMPEDVRPDLRWYTIRAHRPAVAEIDVDFVLHGDAGPGTRWARRAIAGDKAGFRAGGSAYRPPADGSVLLVADETALPALSAILENGTRPVQVFVEVPDESYRVDLDVEWVFRGADEPGSAVLKAIAGKALSTVDYGWACGESGLATGMRRHLVKDRGVDRKAVMFSGYWKVGSARL</sequence>
<dbReference type="InterPro" id="IPR017927">
    <property type="entry name" value="FAD-bd_FR_type"/>
</dbReference>
<gene>
    <name evidence="2" type="ORF">GCM10022267_70790</name>
</gene>
<dbReference type="Gene3D" id="2.40.30.10">
    <property type="entry name" value="Translation factors"/>
    <property type="match status" value="1"/>
</dbReference>
<dbReference type="PANTHER" id="PTHR30157:SF0">
    <property type="entry name" value="NADPH-DEPENDENT FERRIC-CHELATE REDUCTASE"/>
    <property type="match status" value="1"/>
</dbReference>
<dbReference type="InterPro" id="IPR007037">
    <property type="entry name" value="SIP_rossman_dom"/>
</dbReference>
<organism evidence="2 3">
    <name type="scientific">Lentzea roselyniae</name>
    <dbReference type="NCBI Taxonomy" id="531940"/>
    <lineage>
        <taxon>Bacteria</taxon>
        <taxon>Bacillati</taxon>
        <taxon>Actinomycetota</taxon>
        <taxon>Actinomycetes</taxon>
        <taxon>Pseudonocardiales</taxon>
        <taxon>Pseudonocardiaceae</taxon>
        <taxon>Lentzea</taxon>
    </lineage>
</organism>
<dbReference type="PROSITE" id="PS51384">
    <property type="entry name" value="FAD_FR"/>
    <property type="match status" value="1"/>
</dbReference>
<dbReference type="EMBL" id="BAABBE010000027">
    <property type="protein sequence ID" value="GAA3673731.1"/>
    <property type="molecule type" value="Genomic_DNA"/>
</dbReference>
<dbReference type="InterPro" id="IPR039261">
    <property type="entry name" value="FNR_nucleotide-bd"/>
</dbReference>
<evidence type="ECO:0000259" key="1">
    <source>
        <dbReference type="PROSITE" id="PS51384"/>
    </source>
</evidence>
<dbReference type="PANTHER" id="PTHR30157">
    <property type="entry name" value="FERRIC REDUCTASE, NADPH-DEPENDENT"/>
    <property type="match status" value="1"/>
</dbReference>
<evidence type="ECO:0000313" key="2">
    <source>
        <dbReference type="EMBL" id="GAA3673731.1"/>
    </source>
</evidence>
<dbReference type="CDD" id="cd06193">
    <property type="entry name" value="siderophore_interacting"/>
    <property type="match status" value="1"/>
</dbReference>
<reference evidence="3" key="1">
    <citation type="journal article" date="2019" name="Int. J. Syst. Evol. Microbiol.">
        <title>The Global Catalogue of Microorganisms (GCM) 10K type strain sequencing project: providing services to taxonomists for standard genome sequencing and annotation.</title>
        <authorList>
            <consortium name="The Broad Institute Genomics Platform"/>
            <consortium name="The Broad Institute Genome Sequencing Center for Infectious Disease"/>
            <person name="Wu L."/>
            <person name="Ma J."/>
        </authorList>
    </citation>
    <scope>NUCLEOTIDE SEQUENCE [LARGE SCALE GENOMIC DNA]</scope>
    <source>
        <strain evidence="3">JCM 17494</strain>
    </source>
</reference>
<comment type="caution">
    <text evidence="2">The sequence shown here is derived from an EMBL/GenBank/DDBJ whole genome shotgun (WGS) entry which is preliminary data.</text>
</comment>
<proteinExistence type="predicted"/>
<evidence type="ECO:0000313" key="3">
    <source>
        <dbReference type="Proteomes" id="UP001500711"/>
    </source>
</evidence>
<accession>A0ABP7C0W5</accession>
<dbReference type="Proteomes" id="UP001500711">
    <property type="component" value="Unassembled WGS sequence"/>
</dbReference>
<dbReference type="Pfam" id="PF04954">
    <property type="entry name" value="SIP"/>
    <property type="match status" value="1"/>
</dbReference>
<dbReference type="InterPro" id="IPR013113">
    <property type="entry name" value="SIP_FAD-bd"/>
</dbReference>
<dbReference type="Pfam" id="PF08021">
    <property type="entry name" value="FAD_binding_9"/>
    <property type="match status" value="1"/>
</dbReference>